<keyword evidence="4" id="KW-0560">Oxidoreductase</keyword>
<accession>A0A2U1S9U0</accession>
<dbReference type="Proteomes" id="UP000245577">
    <property type="component" value="Unassembled WGS sequence"/>
</dbReference>
<name>A0A2U1S9U0_9EURY</name>
<comment type="caution">
    <text evidence="4">The sequence shown here is derived from an EMBL/GenBank/DDBJ whole genome shotgun (WGS) entry which is preliminary data.</text>
</comment>
<gene>
    <name evidence="4" type="primary">guaB_5</name>
    <name evidence="4" type="ORF">MBBWO_02340</name>
</gene>
<proteinExistence type="predicted"/>
<dbReference type="PANTHER" id="PTHR43080">
    <property type="entry name" value="CBS DOMAIN-CONTAINING PROTEIN CBSX3, MITOCHONDRIAL"/>
    <property type="match status" value="1"/>
</dbReference>
<dbReference type="EC" id="1.1.1.205" evidence="4"/>
<dbReference type="InterPro" id="IPR000644">
    <property type="entry name" value="CBS_dom"/>
</dbReference>
<dbReference type="Gene3D" id="3.10.580.10">
    <property type="entry name" value="CBS-domain"/>
    <property type="match status" value="1"/>
</dbReference>
<feature type="domain" description="CBS" evidence="3">
    <location>
        <begin position="68"/>
        <end position="128"/>
    </location>
</feature>
<dbReference type="Pfam" id="PF00571">
    <property type="entry name" value="CBS"/>
    <property type="match status" value="2"/>
</dbReference>
<dbReference type="RefSeq" id="WP_116669055.1">
    <property type="nucleotide sequence ID" value="NZ_CASEFK010000010.1"/>
</dbReference>
<evidence type="ECO:0000313" key="4">
    <source>
        <dbReference type="EMBL" id="PWB87117.1"/>
    </source>
</evidence>
<evidence type="ECO:0000313" key="5">
    <source>
        <dbReference type="Proteomes" id="UP000245577"/>
    </source>
</evidence>
<keyword evidence="1 2" id="KW-0129">CBS domain</keyword>
<dbReference type="OrthoDB" id="43333at2157"/>
<protein>
    <submittedName>
        <fullName evidence="4">Inosine-5'-monophosphate dehydrogenase</fullName>
        <ecNumber evidence="4">1.1.1.205</ecNumber>
    </submittedName>
</protein>
<dbReference type="AlphaFoldDB" id="A0A2U1S9U0"/>
<evidence type="ECO:0000256" key="1">
    <source>
        <dbReference type="ARBA" id="ARBA00023122"/>
    </source>
</evidence>
<organism evidence="4 5">
    <name type="scientific">Methanobrevibacter woesei</name>
    <dbReference type="NCBI Taxonomy" id="190976"/>
    <lineage>
        <taxon>Archaea</taxon>
        <taxon>Methanobacteriati</taxon>
        <taxon>Methanobacteriota</taxon>
        <taxon>Methanomada group</taxon>
        <taxon>Methanobacteria</taxon>
        <taxon>Methanobacteriales</taxon>
        <taxon>Methanobacteriaceae</taxon>
        <taxon>Methanobrevibacter</taxon>
    </lineage>
</organism>
<dbReference type="PANTHER" id="PTHR43080:SF2">
    <property type="entry name" value="CBS DOMAIN-CONTAINING PROTEIN"/>
    <property type="match status" value="1"/>
</dbReference>
<sequence length="212" mass="24001">MKAKELMDKEFIYVSKNDSVVEVSKTMEKIRRFTCPVVDDNKRLIGWVTSFDITRGLREGNEKIHEIMSSYEEITTINENESARLAVIETADNKFVTLPVLNDDNQVIGMIRACDIVKLLSALYDIKVVKLYEAMNEQLKGITWDELMEASAVVSRRATGKKITPEQYEDNIRKSTFGSAIWATGGLEKFFTGLIAVGELVIARKVGRARKK</sequence>
<dbReference type="PROSITE" id="PS51371">
    <property type="entry name" value="CBS"/>
    <property type="match status" value="2"/>
</dbReference>
<dbReference type="SMART" id="SM00116">
    <property type="entry name" value="CBS"/>
    <property type="match status" value="2"/>
</dbReference>
<evidence type="ECO:0000259" key="3">
    <source>
        <dbReference type="PROSITE" id="PS51371"/>
    </source>
</evidence>
<feature type="domain" description="CBS" evidence="3">
    <location>
        <begin position="7"/>
        <end position="63"/>
    </location>
</feature>
<dbReference type="InterPro" id="IPR046342">
    <property type="entry name" value="CBS_dom_sf"/>
</dbReference>
<reference evidence="4 5" key="1">
    <citation type="submission" date="2017-03" db="EMBL/GenBank/DDBJ databases">
        <title>Genome sequence of Methanobrevibacter wosei.</title>
        <authorList>
            <person name="Poehlein A."/>
            <person name="Seedorf H."/>
            <person name="Daniel R."/>
        </authorList>
    </citation>
    <scope>NUCLEOTIDE SEQUENCE [LARGE SCALE GENOMIC DNA]</scope>
    <source>
        <strain evidence="4 5">DSM 11979</strain>
    </source>
</reference>
<dbReference type="GO" id="GO:0003938">
    <property type="term" value="F:IMP dehydrogenase activity"/>
    <property type="evidence" value="ECO:0007669"/>
    <property type="project" value="UniProtKB-EC"/>
</dbReference>
<evidence type="ECO:0000256" key="2">
    <source>
        <dbReference type="PROSITE-ProRule" id="PRU00703"/>
    </source>
</evidence>
<dbReference type="InterPro" id="IPR051257">
    <property type="entry name" value="Diverse_CBS-Domain"/>
</dbReference>
<dbReference type="PIRSF" id="PIRSF006591">
    <property type="entry name" value="UCP006591_CBS_MJ1004"/>
    <property type="match status" value="1"/>
</dbReference>
<dbReference type="SUPFAM" id="SSF54631">
    <property type="entry name" value="CBS-domain pair"/>
    <property type="match status" value="1"/>
</dbReference>
<keyword evidence="5" id="KW-1185">Reference proteome</keyword>
<dbReference type="EMBL" id="MZGU01000002">
    <property type="protein sequence ID" value="PWB87117.1"/>
    <property type="molecule type" value="Genomic_DNA"/>
</dbReference>
<dbReference type="InterPro" id="IPR016486">
    <property type="entry name" value="UCP006591_CBS"/>
</dbReference>